<gene>
    <name evidence="1" type="ORF">MM415B01321_0003</name>
</gene>
<reference evidence="1" key="1">
    <citation type="submission" date="2020-03" db="EMBL/GenBank/DDBJ databases">
        <title>The deep terrestrial virosphere.</title>
        <authorList>
            <person name="Holmfeldt K."/>
            <person name="Nilsson E."/>
            <person name="Simone D."/>
            <person name="Lopez-Fernandez M."/>
            <person name="Wu X."/>
            <person name="de Brujin I."/>
            <person name="Lundin D."/>
            <person name="Andersson A."/>
            <person name="Bertilsson S."/>
            <person name="Dopson M."/>
        </authorList>
    </citation>
    <scope>NUCLEOTIDE SEQUENCE</scope>
    <source>
        <strain evidence="1">MM415B01321</strain>
    </source>
</reference>
<organism evidence="1">
    <name type="scientific">viral metagenome</name>
    <dbReference type="NCBI Taxonomy" id="1070528"/>
    <lineage>
        <taxon>unclassified sequences</taxon>
        <taxon>metagenomes</taxon>
        <taxon>organismal metagenomes</taxon>
    </lineage>
</organism>
<proteinExistence type="predicted"/>
<sequence>MANELLHKALTNSILDETANWVHVGTHILNSQATGDIIYASSATQLSRLGVGATNTVLHVIGGVPVWAATLAGLTLTSPTFTTPALGTPSAGVLTSCTGLPMTTGVTGTLPVANGGTGVTGSTGTVAVVLSTSPTLVTPVLGAATATSVNKITLTQPATGATLTLVEGSSLITAGAYAVTLTATDATGVTLPTTGTLATLAGSEAFTNKTLTSPTINGTIGTTGLTLPAVTLGGTVTAYAGSGIVRTATKVVAASNASAQCKLQADYVCDGTADDVEIQAAIDAAGANGKVVCVGSTWNTTTAIAANVNELILEIQGTLKPAGAINAIEMTGQRMNIYVHEIDGTDRTPSGIVNQSSRFCTIKFETIKNCNYGILCGDTSNQGMTADNTWIGNEVRDNIYGIVCEGFDAAHHAQGQTIMVNFVTSQSDSLVELIWIKTLSAFTYFIGNVHNQVVASAIKEVHDDCGYNTWHLGYAYEVGLDIPSTSIIITPLTGATSVIPLLKVGALTLGGNITGGDYSIGIGQIYRASATVGLFLDSRRTAANAGTGITLRTYNAADVDTDRLSIQSGVNTAVATWQNVTHAGLVLSGAIAGNSQNMTGMGTIAATSLATTAAIPLLLTYGQLVNISLTSQTEGATTLTIPDFASVVDEFTFKTKSQTMANKTLTSPTINGTIATTGLTLPAVTLGGNMTVTGYAFDAGSGNVQINTAGTLNGLVISSSSATHGAQLKLYSTTNLLDAGDIIDRISFQGKDSAGNIHEFGFIAHMMTTPTSDSEESSFKWDTTLAGSGNVAMTLSGAGVLAVDLAGSGTPAQVDLFDDYDDALVLRQGIQQNNRELLANMGVLERKDTGSGYMMKLQPMVRLLAGGIYQTRALIDDLTERLAIAESKLALLPEGRN</sequence>
<evidence type="ECO:0000313" key="1">
    <source>
        <dbReference type="EMBL" id="QJA59235.1"/>
    </source>
</evidence>
<protein>
    <submittedName>
        <fullName evidence="1">Putative structural protein</fullName>
    </submittedName>
</protein>
<name>A0A6M3IPM5_9ZZZZ</name>
<dbReference type="AlphaFoldDB" id="A0A6M3IPM5"/>
<accession>A0A6M3IPM5</accession>
<dbReference type="EMBL" id="MT141361">
    <property type="protein sequence ID" value="QJA59235.1"/>
    <property type="molecule type" value="Genomic_DNA"/>
</dbReference>